<name>A0AA38LWA6_9TREE</name>
<keyword evidence="1" id="KW-0732">Signal</keyword>
<reference evidence="2" key="1">
    <citation type="journal article" date="2022" name="G3 (Bethesda)">
        <title>High quality genome of the basidiomycete yeast Dioszegia hungarica PDD-24b-2 isolated from cloud water.</title>
        <authorList>
            <person name="Jarrige D."/>
            <person name="Haridas S."/>
            <person name="Bleykasten-Grosshans C."/>
            <person name="Joly M."/>
            <person name="Nadalig T."/>
            <person name="Sancelme M."/>
            <person name="Vuilleumier S."/>
            <person name="Grigoriev I.V."/>
            <person name="Amato P."/>
            <person name="Bringel F."/>
        </authorList>
    </citation>
    <scope>NUCLEOTIDE SEQUENCE</scope>
    <source>
        <strain evidence="2">PDD-24b-2</strain>
    </source>
</reference>
<protein>
    <recommendedName>
        <fullName evidence="4">Secreted protein</fullName>
    </recommendedName>
</protein>
<accession>A0AA38LWA6</accession>
<sequence>MGGHLPLSTSRLLSALLLSSAALTPSSGSCGVRNPPQLPRSPAEVLRVSAVPKLRAKLSIVGREARAPFVLLMPLRLIGSSKIFSPGRSQLAKPAAAPPQLATDI</sequence>
<evidence type="ECO:0000313" key="3">
    <source>
        <dbReference type="Proteomes" id="UP001164286"/>
    </source>
</evidence>
<proteinExistence type="predicted"/>
<evidence type="ECO:0000256" key="1">
    <source>
        <dbReference type="SAM" id="SignalP"/>
    </source>
</evidence>
<organism evidence="2 3">
    <name type="scientific">Dioszegia hungarica</name>
    <dbReference type="NCBI Taxonomy" id="4972"/>
    <lineage>
        <taxon>Eukaryota</taxon>
        <taxon>Fungi</taxon>
        <taxon>Dikarya</taxon>
        <taxon>Basidiomycota</taxon>
        <taxon>Agaricomycotina</taxon>
        <taxon>Tremellomycetes</taxon>
        <taxon>Tremellales</taxon>
        <taxon>Bulleribasidiaceae</taxon>
        <taxon>Dioszegia</taxon>
    </lineage>
</organism>
<feature type="signal peptide" evidence="1">
    <location>
        <begin position="1"/>
        <end position="28"/>
    </location>
</feature>
<gene>
    <name evidence="2" type="ORF">MKK02DRAFT_31663</name>
</gene>
<dbReference type="GeneID" id="77727560"/>
<comment type="caution">
    <text evidence="2">The sequence shown here is derived from an EMBL/GenBank/DDBJ whole genome shotgun (WGS) entry which is preliminary data.</text>
</comment>
<keyword evidence="3" id="KW-1185">Reference proteome</keyword>
<evidence type="ECO:0008006" key="4">
    <source>
        <dbReference type="Google" id="ProtNLM"/>
    </source>
</evidence>
<feature type="chain" id="PRO_5041293246" description="Secreted protein" evidence="1">
    <location>
        <begin position="29"/>
        <end position="105"/>
    </location>
</feature>
<dbReference type="RefSeq" id="XP_052947952.1">
    <property type="nucleotide sequence ID" value="XM_053088355.1"/>
</dbReference>
<dbReference type="AlphaFoldDB" id="A0AA38LWA6"/>
<dbReference type="EMBL" id="JAKWFO010000003">
    <property type="protein sequence ID" value="KAI9638175.1"/>
    <property type="molecule type" value="Genomic_DNA"/>
</dbReference>
<dbReference type="Proteomes" id="UP001164286">
    <property type="component" value="Unassembled WGS sequence"/>
</dbReference>
<evidence type="ECO:0000313" key="2">
    <source>
        <dbReference type="EMBL" id="KAI9638175.1"/>
    </source>
</evidence>